<dbReference type="EMBL" id="CM010720">
    <property type="protein sequence ID" value="RZC67165.1"/>
    <property type="molecule type" value="Genomic_DNA"/>
</dbReference>
<accession>A0A4Y7K590</accession>
<sequence>MSNKNYSLIHEMIYKLWNGCAGA</sequence>
<name>A0A4Y7K590_PAPSO</name>
<protein>
    <submittedName>
        <fullName evidence="1">Uncharacterized protein</fullName>
    </submittedName>
</protein>
<evidence type="ECO:0000313" key="2">
    <source>
        <dbReference type="Proteomes" id="UP000316621"/>
    </source>
</evidence>
<dbReference type="Proteomes" id="UP000316621">
    <property type="component" value="Chromosome 6"/>
</dbReference>
<proteinExistence type="predicted"/>
<dbReference type="AlphaFoldDB" id="A0A4Y7K590"/>
<evidence type="ECO:0000313" key="1">
    <source>
        <dbReference type="EMBL" id="RZC67165.1"/>
    </source>
</evidence>
<reference evidence="1 2" key="1">
    <citation type="journal article" date="2018" name="Science">
        <title>The opium poppy genome and morphinan production.</title>
        <authorList>
            <person name="Guo L."/>
            <person name="Winzer T."/>
            <person name="Yang X."/>
            <person name="Li Y."/>
            <person name="Ning Z."/>
            <person name="He Z."/>
            <person name="Teodor R."/>
            <person name="Lu Y."/>
            <person name="Bowser T.A."/>
            <person name="Graham I.A."/>
            <person name="Ye K."/>
        </authorList>
    </citation>
    <scope>NUCLEOTIDE SEQUENCE [LARGE SCALE GENOMIC DNA]</scope>
    <source>
        <strain evidence="2">cv. HN1</strain>
        <tissue evidence="1">Leaves</tissue>
    </source>
</reference>
<gene>
    <name evidence="1" type="ORF">C5167_010854</name>
</gene>
<dbReference type="Gramene" id="RZC67165">
    <property type="protein sequence ID" value="RZC67165"/>
    <property type="gene ID" value="C5167_010854"/>
</dbReference>
<keyword evidence="2" id="KW-1185">Reference proteome</keyword>
<organism evidence="1 2">
    <name type="scientific">Papaver somniferum</name>
    <name type="common">Opium poppy</name>
    <dbReference type="NCBI Taxonomy" id="3469"/>
    <lineage>
        <taxon>Eukaryota</taxon>
        <taxon>Viridiplantae</taxon>
        <taxon>Streptophyta</taxon>
        <taxon>Embryophyta</taxon>
        <taxon>Tracheophyta</taxon>
        <taxon>Spermatophyta</taxon>
        <taxon>Magnoliopsida</taxon>
        <taxon>Ranunculales</taxon>
        <taxon>Papaveraceae</taxon>
        <taxon>Papaveroideae</taxon>
        <taxon>Papaver</taxon>
    </lineage>
</organism>